<organism evidence="1 2">
    <name type="scientific">Pseudohongiella acticola</name>
    <dbReference type="NCBI Taxonomy" id="1524254"/>
    <lineage>
        <taxon>Bacteria</taxon>
        <taxon>Pseudomonadati</taxon>
        <taxon>Pseudomonadota</taxon>
        <taxon>Gammaproteobacteria</taxon>
        <taxon>Pseudomonadales</taxon>
        <taxon>Pseudohongiellaceae</taxon>
        <taxon>Pseudohongiella</taxon>
    </lineage>
</organism>
<evidence type="ECO:0000313" key="1">
    <source>
        <dbReference type="EMBL" id="OFE13669.1"/>
    </source>
</evidence>
<dbReference type="InterPro" id="IPR027417">
    <property type="entry name" value="P-loop_NTPase"/>
</dbReference>
<gene>
    <name evidence="1" type="ORF">PHACT_11435</name>
</gene>
<proteinExistence type="predicted"/>
<dbReference type="STRING" id="1524254.PHACT_11435"/>
<protein>
    <recommendedName>
        <fullName evidence="3">Gluconokinase</fullName>
    </recommendedName>
</protein>
<comment type="caution">
    <text evidence="1">The sequence shown here is derived from an EMBL/GenBank/DDBJ whole genome shotgun (WGS) entry which is preliminary data.</text>
</comment>
<evidence type="ECO:0000313" key="2">
    <source>
        <dbReference type="Proteomes" id="UP000175669"/>
    </source>
</evidence>
<accession>A0A1E8CMK8</accession>
<dbReference type="AlphaFoldDB" id="A0A1E8CMK8"/>
<dbReference type="Gene3D" id="3.40.50.300">
    <property type="entry name" value="P-loop containing nucleotide triphosphate hydrolases"/>
    <property type="match status" value="1"/>
</dbReference>
<dbReference type="Proteomes" id="UP000175669">
    <property type="component" value="Unassembled WGS sequence"/>
</dbReference>
<dbReference type="SUPFAM" id="SSF52540">
    <property type="entry name" value="P-loop containing nucleoside triphosphate hydrolases"/>
    <property type="match status" value="1"/>
</dbReference>
<dbReference type="OrthoDB" id="5646444at2"/>
<keyword evidence="2" id="KW-1185">Reference proteome</keyword>
<dbReference type="Pfam" id="PF13671">
    <property type="entry name" value="AAA_33"/>
    <property type="match status" value="1"/>
</dbReference>
<dbReference type="EMBL" id="MASR01000001">
    <property type="protein sequence ID" value="OFE13669.1"/>
    <property type="molecule type" value="Genomic_DNA"/>
</dbReference>
<sequence>MTKTKIFVPVWFLFGLSGSGKSFVGDVIGRVRGWPVYHADDDITASMRSALAASQPFTDAMRDEYFILLADRIRARQAQSSPHKPLIVTQGAYKQRSRQFLQQQVPGLAMIWVDAPGSVILRRLQQRAAGITTASAAALRQDFELPPSDSLKIVNDRGEDHVLAQFEDCQAQWLTRPSQVI</sequence>
<evidence type="ECO:0008006" key="3">
    <source>
        <dbReference type="Google" id="ProtNLM"/>
    </source>
</evidence>
<name>A0A1E8CMK8_9GAMM</name>
<reference evidence="2" key="1">
    <citation type="submission" date="2016-07" db="EMBL/GenBank/DDBJ databases">
        <authorList>
            <person name="Florea S."/>
            <person name="Webb J.S."/>
            <person name="Jaromczyk J."/>
            <person name="Schardl C.L."/>
        </authorList>
    </citation>
    <scope>NUCLEOTIDE SEQUENCE [LARGE SCALE GENOMIC DNA]</scope>
    <source>
        <strain evidence="2">KCTC 42131</strain>
    </source>
</reference>
<dbReference type="RefSeq" id="WP_070117886.1">
    <property type="nucleotide sequence ID" value="NZ_CAXATG010000003.1"/>
</dbReference>